<accession>A0AAV2VMS9</accession>
<sequence length="312" mass="35764">MTSSLTVATFNLFNFIEPPNAFYEFDNIYSCDEWQRKCDWTEKVLRETCADLIGFQEVFSAGALAQLCKRQGYSHFKTVDTPAVESDYVYFSPVTGLASKLPIHSCFGLRIDKHVQKALGFDSSVRYSRMPLHATVRHPKLGLIDVVVVHLKSQRPMDVENEGTQYSRYTNDYIGSVLSSQQRNDEAMTLRYQLRQIKAQNKRPMILMGDMNQNIVSPSVQCLIEPQHHITDRDSQKLYLQDSWQIANLNTPRQPSHYYGESGNILDYILLSQEFSSAKIQHKTLDKHLVQPEYDEDSMSSDHGIVVALIEI</sequence>
<dbReference type="Gene3D" id="3.60.10.10">
    <property type="entry name" value="Endonuclease/exonuclease/phosphatase"/>
    <property type="match status" value="1"/>
</dbReference>
<comment type="caution">
    <text evidence="2">The sequence shown here is derived from an EMBL/GenBank/DDBJ whole genome shotgun (WGS) entry which is preliminary data.</text>
</comment>
<feature type="domain" description="Endonuclease/exonuclease/phosphatase" evidence="1">
    <location>
        <begin position="49"/>
        <end position="303"/>
    </location>
</feature>
<dbReference type="InterPro" id="IPR051916">
    <property type="entry name" value="GPI-anchor_lipid_remodeler"/>
</dbReference>
<dbReference type="PANTHER" id="PTHR14859">
    <property type="entry name" value="CALCOFLUOR WHITE HYPERSENSITIVE PROTEIN PRECURSOR"/>
    <property type="match status" value="1"/>
</dbReference>
<evidence type="ECO:0000313" key="3">
    <source>
        <dbReference type="Proteomes" id="UP000018211"/>
    </source>
</evidence>
<reference evidence="2 3" key="1">
    <citation type="journal article" date="2013" name="ISME J.">
        <title>Comparative genomics of pathogenic lineages of Vibrio nigripulchritudo identifies virulence-associated traits.</title>
        <authorList>
            <person name="Goudenege D."/>
            <person name="Labreuche Y."/>
            <person name="Krin E."/>
            <person name="Ansquer D."/>
            <person name="Mangenot S."/>
            <person name="Calteau A."/>
            <person name="Medigue C."/>
            <person name="Mazel D."/>
            <person name="Polz M.F."/>
            <person name="Le Roux F."/>
        </authorList>
    </citation>
    <scope>NUCLEOTIDE SEQUENCE [LARGE SCALE GENOMIC DNA]</scope>
    <source>
        <strain evidence="2 3">SOn1</strain>
    </source>
</reference>
<dbReference type="SUPFAM" id="SSF56219">
    <property type="entry name" value="DNase I-like"/>
    <property type="match status" value="1"/>
</dbReference>
<proteinExistence type="predicted"/>
<protein>
    <submittedName>
        <fullName evidence="2">DNase I-like family</fullName>
    </submittedName>
</protein>
<gene>
    <name evidence="2" type="ORF">VIBNISOn1_160019</name>
</gene>
<dbReference type="EMBL" id="CAOF01000068">
    <property type="protein sequence ID" value="CCO45843.1"/>
    <property type="molecule type" value="Genomic_DNA"/>
</dbReference>
<dbReference type="Proteomes" id="UP000018211">
    <property type="component" value="Unassembled WGS sequence"/>
</dbReference>
<dbReference type="RefSeq" id="WP_022611176.1">
    <property type="nucleotide sequence ID" value="NZ_LK391965.1"/>
</dbReference>
<name>A0AAV2VMS9_9VIBR</name>
<dbReference type="GO" id="GO:0006506">
    <property type="term" value="P:GPI anchor biosynthetic process"/>
    <property type="evidence" value="ECO:0007669"/>
    <property type="project" value="TreeGrafter"/>
</dbReference>
<organism evidence="2 3">
    <name type="scientific">Vibrio nigripulchritudo SOn1</name>
    <dbReference type="NCBI Taxonomy" id="1238450"/>
    <lineage>
        <taxon>Bacteria</taxon>
        <taxon>Pseudomonadati</taxon>
        <taxon>Pseudomonadota</taxon>
        <taxon>Gammaproteobacteria</taxon>
        <taxon>Vibrionales</taxon>
        <taxon>Vibrionaceae</taxon>
        <taxon>Vibrio</taxon>
    </lineage>
</organism>
<dbReference type="GO" id="GO:0003824">
    <property type="term" value="F:catalytic activity"/>
    <property type="evidence" value="ECO:0007669"/>
    <property type="project" value="InterPro"/>
</dbReference>
<dbReference type="PANTHER" id="PTHR14859:SF15">
    <property type="entry name" value="ENDONUCLEASE_EXONUCLEASE_PHOSPHATASE DOMAIN-CONTAINING PROTEIN"/>
    <property type="match status" value="1"/>
</dbReference>
<dbReference type="InterPro" id="IPR036691">
    <property type="entry name" value="Endo/exonu/phosph_ase_sf"/>
</dbReference>
<dbReference type="Pfam" id="PF03372">
    <property type="entry name" value="Exo_endo_phos"/>
    <property type="match status" value="1"/>
</dbReference>
<dbReference type="GO" id="GO:0016020">
    <property type="term" value="C:membrane"/>
    <property type="evidence" value="ECO:0007669"/>
    <property type="project" value="GOC"/>
</dbReference>
<dbReference type="AlphaFoldDB" id="A0AAV2VMS9"/>
<dbReference type="InterPro" id="IPR005135">
    <property type="entry name" value="Endo/exonuclease/phosphatase"/>
</dbReference>
<evidence type="ECO:0000259" key="1">
    <source>
        <dbReference type="Pfam" id="PF03372"/>
    </source>
</evidence>
<evidence type="ECO:0000313" key="2">
    <source>
        <dbReference type="EMBL" id="CCO45843.1"/>
    </source>
</evidence>